<feature type="compositionally biased region" description="Gly residues" evidence="1">
    <location>
        <begin position="103"/>
        <end position="114"/>
    </location>
</feature>
<name>A0A9Q0IHF7_9TELE</name>
<dbReference type="PANTHER" id="PTHR22427">
    <property type="entry name" value="GH15728P"/>
    <property type="match status" value="1"/>
</dbReference>
<feature type="compositionally biased region" description="Basic and acidic residues" evidence="1">
    <location>
        <begin position="480"/>
        <end position="491"/>
    </location>
</feature>
<feature type="compositionally biased region" description="Polar residues" evidence="1">
    <location>
        <begin position="396"/>
        <end position="406"/>
    </location>
</feature>
<comment type="caution">
    <text evidence="3">The sequence shown here is derived from an EMBL/GenBank/DDBJ whole genome shotgun (WGS) entry which is preliminary data.</text>
</comment>
<feature type="domain" description="BTB/POZ" evidence="2">
    <location>
        <begin position="735"/>
        <end position="784"/>
    </location>
</feature>
<feature type="region of interest" description="Disordered" evidence="1">
    <location>
        <begin position="743"/>
        <end position="784"/>
    </location>
</feature>
<dbReference type="InterPro" id="IPR027907">
    <property type="entry name" value="BTBD8_C"/>
</dbReference>
<dbReference type="EMBL" id="JANIIK010000048">
    <property type="protein sequence ID" value="KAJ3598869.1"/>
    <property type="molecule type" value="Genomic_DNA"/>
</dbReference>
<keyword evidence="4" id="KW-1185">Reference proteome</keyword>
<feature type="compositionally biased region" description="Basic and acidic residues" evidence="1">
    <location>
        <begin position="451"/>
        <end position="462"/>
    </location>
</feature>
<feature type="compositionally biased region" description="Low complexity" evidence="1">
    <location>
        <begin position="264"/>
        <end position="279"/>
    </location>
</feature>
<dbReference type="OrthoDB" id="409642at2759"/>
<dbReference type="PANTHER" id="PTHR22427:SF2">
    <property type="entry name" value="BTB_POZ DOMAIN-CONTAINING PROTEIN 8"/>
    <property type="match status" value="1"/>
</dbReference>
<feature type="compositionally biased region" description="Pro residues" evidence="1">
    <location>
        <begin position="338"/>
        <end position="360"/>
    </location>
</feature>
<evidence type="ECO:0000256" key="1">
    <source>
        <dbReference type="SAM" id="MobiDB-lite"/>
    </source>
</evidence>
<feature type="compositionally biased region" description="Polar residues" evidence="1">
    <location>
        <begin position="755"/>
        <end position="764"/>
    </location>
</feature>
<feature type="region of interest" description="Disordered" evidence="1">
    <location>
        <begin position="1"/>
        <end position="678"/>
    </location>
</feature>
<feature type="compositionally biased region" description="Acidic residues" evidence="1">
    <location>
        <begin position="648"/>
        <end position="673"/>
    </location>
</feature>
<evidence type="ECO:0000313" key="3">
    <source>
        <dbReference type="EMBL" id="KAJ3598869.1"/>
    </source>
</evidence>
<proteinExistence type="predicted"/>
<sequence length="784" mass="81314">MKSDGLAGDAPRVPKTSKPRPVGRSRTATGASPPPLNGTPGTSRRDAANGASTNGAASNGTRGSAGCPKDQEKRPAPGGRPAWSTAGHGKSGPAPRSAAGAGRANGGVANGGMASGSHVRPGTSSASGSASPETGTTSPPTDRLPAAGSKPKHLTKVVSKPSAPKPALKPDPTKTSSPTNKPGPRDLGKTKAGPAQRPSGAARPEPKTRSSGPPEASGSKPGTAVKKAASLKREEPKEAGRPPPPAAAEPIRKKSTKPLEKPSAKPSKTSRPPSSSSSPRPGPRQRTAGPHASPHASPKETSSPASANQNAAHGGAGGGLCLPLSTDPRGSSHTTPGGPGPTGPPQPAPPRRGPDPPPGDAHPAADTPCGADTPPEDPWGSSVGTPPLPLLRATPESETGSNSTSSDDIKPRSEDYDAGGSQDDDCSHGSSDTSTPEELKLYDAAGAGLRVEVRLRGGRDPAETTSEEEVGRRGRPRSWLHRDELLARQEEGIVNLAFDDDAGEQENQPPPPSSSTGFRRSVLLSVDEWEELGSEEPPAAPVAPPQENGSDGPDVFDSPSPRPPDPASPKENHQKEEEVDAPPQERPSHLDLRPGGGRSSLRLDLKDQNSAGPDPQSPAGDKACDSVDESGGPSNALTPPYHLRGPDGGEEEEEQEKEDEEEQEEEEEEEQEQGVEFVQRDWSLLHQLLSEQESCLGVINPVPEELNLAQYLIKQTLSLSRDGPPPAGPPSREKETFKRWAELMSPPPGDEEDSPTSITVTSFSPEDAASPQGEWTIVELETRH</sequence>
<accession>A0A9Q0IHF7</accession>
<feature type="compositionally biased region" description="Low complexity" evidence="1">
    <location>
        <begin position="91"/>
        <end position="102"/>
    </location>
</feature>
<feature type="compositionally biased region" description="Low complexity" evidence="1">
    <location>
        <begin position="48"/>
        <end position="61"/>
    </location>
</feature>
<dbReference type="AlphaFoldDB" id="A0A9Q0IHF7"/>
<dbReference type="Proteomes" id="UP001148018">
    <property type="component" value="Unassembled WGS sequence"/>
</dbReference>
<organism evidence="3 4">
    <name type="scientific">Muraenolepis orangiensis</name>
    <name type="common">Patagonian moray cod</name>
    <dbReference type="NCBI Taxonomy" id="630683"/>
    <lineage>
        <taxon>Eukaryota</taxon>
        <taxon>Metazoa</taxon>
        <taxon>Chordata</taxon>
        <taxon>Craniata</taxon>
        <taxon>Vertebrata</taxon>
        <taxon>Euteleostomi</taxon>
        <taxon>Actinopterygii</taxon>
        <taxon>Neopterygii</taxon>
        <taxon>Teleostei</taxon>
        <taxon>Neoteleostei</taxon>
        <taxon>Acanthomorphata</taxon>
        <taxon>Zeiogadaria</taxon>
        <taxon>Gadariae</taxon>
        <taxon>Gadiformes</taxon>
        <taxon>Muraenolepidoidei</taxon>
        <taxon>Muraenolepididae</taxon>
        <taxon>Muraenolepis</taxon>
    </lineage>
</organism>
<evidence type="ECO:0000313" key="4">
    <source>
        <dbReference type="Proteomes" id="UP001148018"/>
    </source>
</evidence>
<protein>
    <recommendedName>
        <fullName evidence="2">BTB/POZ domain-containing protein</fullName>
    </recommendedName>
</protein>
<feature type="compositionally biased region" description="Low complexity" evidence="1">
    <location>
        <begin position="115"/>
        <end position="141"/>
    </location>
</feature>
<gene>
    <name evidence="3" type="ORF">NHX12_032832</name>
</gene>
<dbReference type="Pfam" id="PF15363">
    <property type="entry name" value="BTBD8_C"/>
    <property type="match status" value="1"/>
</dbReference>
<evidence type="ECO:0000259" key="2">
    <source>
        <dbReference type="Pfam" id="PF15363"/>
    </source>
</evidence>
<reference evidence="3" key="1">
    <citation type="submission" date="2022-07" db="EMBL/GenBank/DDBJ databases">
        <title>Chromosome-level genome of Muraenolepis orangiensis.</title>
        <authorList>
            <person name="Kim J."/>
        </authorList>
    </citation>
    <scope>NUCLEOTIDE SEQUENCE</scope>
    <source>
        <strain evidence="3">KU_S4_2022</strain>
        <tissue evidence="3">Muscle</tissue>
    </source>
</reference>
<feature type="compositionally biased region" description="Basic and acidic residues" evidence="1">
    <location>
        <begin position="231"/>
        <end position="240"/>
    </location>
</feature>